<feature type="transmembrane region" description="Helical" evidence="2">
    <location>
        <begin position="16"/>
        <end position="34"/>
    </location>
</feature>
<feature type="region of interest" description="Disordered" evidence="1">
    <location>
        <begin position="250"/>
        <end position="275"/>
    </location>
</feature>
<evidence type="ECO:0000256" key="2">
    <source>
        <dbReference type="SAM" id="Phobius"/>
    </source>
</evidence>
<evidence type="ECO:0000259" key="3">
    <source>
        <dbReference type="Pfam" id="PF09992"/>
    </source>
</evidence>
<feature type="domain" description="Phosphodiester glycosidase" evidence="3">
    <location>
        <begin position="152"/>
        <end position="386"/>
    </location>
</feature>
<keyword evidence="2" id="KW-0472">Membrane</keyword>
<keyword evidence="2" id="KW-1133">Transmembrane helix</keyword>
<evidence type="ECO:0000256" key="1">
    <source>
        <dbReference type="SAM" id="MobiDB-lite"/>
    </source>
</evidence>
<protein>
    <recommendedName>
        <fullName evidence="3">Phosphodiester glycosidase domain-containing protein</fullName>
    </recommendedName>
</protein>
<accession>A0A7S0TBE6</accession>
<dbReference type="AlphaFoldDB" id="A0A7S0TBE6"/>
<dbReference type="InterPro" id="IPR018711">
    <property type="entry name" value="NAGPA"/>
</dbReference>
<dbReference type="PANTHER" id="PTHR40446">
    <property type="entry name" value="N-ACETYLGLUCOSAMINE-1-PHOSPHODIESTER ALPHA-N-ACETYLGLUCOSAMINIDASE"/>
    <property type="match status" value="1"/>
</dbReference>
<reference evidence="4" key="1">
    <citation type="submission" date="2021-01" db="EMBL/GenBank/DDBJ databases">
        <authorList>
            <person name="Corre E."/>
            <person name="Pelletier E."/>
            <person name="Niang G."/>
            <person name="Scheremetjew M."/>
            <person name="Finn R."/>
            <person name="Kale V."/>
            <person name="Holt S."/>
            <person name="Cochrane G."/>
            <person name="Meng A."/>
            <person name="Brown T."/>
            <person name="Cohen L."/>
        </authorList>
    </citation>
    <scope>NUCLEOTIDE SEQUENCE</scope>
    <source>
        <strain evidence="4">B596</strain>
    </source>
</reference>
<dbReference type="Pfam" id="PF09992">
    <property type="entry name" value="NAGPA"/>
    <property type="match status" value="1"/>
</dbReference>
<name>A0A7S0TBE6_9STRA</name>
<gene>
    <name evidence="4" type="ORF">PDEL0327_LOCUS788</name>
</gene>
<sequence length="399" mass="43981">MRSTSILSTERLRSKWFFVPLRMFLVTATIITWLCTMETRTWVAINVGEQDTQPPEPIILPIPRSGDEKNPYFVNMTSTRETKGSPARSDTVTTAQSYDKHHRGYYLVTTNYPWSVVLSDTSDNNRTSDSSSLLTSLLQKTSRQAASHHCDIVATNGGPFDKGGRWNSGPTVSEGRLIRTKPCPEKSQFFGFGIAFEETPGNSRKSKKSAKHRHWIMGQYGQLVRSSSSLSIWDFVTGFGWLVYNGRPRVTSPNSNNDDDDVNQLDPTGATRAPRTAVGLDKDSNLMLLVVDGCQNCLFRKGLTLDELSDLFVDLGAVYAINMDGGGSSTMVMPSDFVTLGTTTNHDAPIATGTNSNRNYSVVNRPTCLDLPVPLCERAVSTVLCVSTEGTKPQKQIES</sequence>
<dbReference type="EMBL" id="HBFG01001031">
    <property type="protein sequence ID" value="CAD8729295.1"/>
    <property type="molecule type" value="Transcribed_RNA"/>
</dbReference>
<proteinExistence type="predicted"/>
<organism evidence="4">
    <name type="scientific">Pseudo-nitzschia delicatissima</name>
    <dbReference type="NCBI Taxonomy" id="44447"/>
    <lineage>
        <taxon>Eukaryota</taxon>
        <taxon>Sar</taxon>
        <taxon>Stramenopiles</taxon>
        <taxon>Ochrophyta</taxon>
        <taxon>Bacillariophyta</taxon>
        <taxon>Bacillariophyceae</taxon>
        <taxon>Bacillariophycidae</taxon>
        <taxon>Bacillariales</taxon>
        <taxon>Bacillariaceae</taxon>
        <taxon>Pseudo-nitzschia</taxon>
    </lineage>
</organism>
<dbReference type="PANTHER" id="PTHR40446:SF2">
    <property type="entry name" value="N-ACETYLGLUCOSAMINE-1-PHOSPHODIESTER ALPHA-N-ACETYLGLUCOSAMINIDASE"/>
    <property type="match status" value="1"/>
</dbReference>
<evidence type="ECO:0000313" key="4">
    <source>
        <dbReference type="EMBL" id="CAD8729295.1"/>
    </source>
</evidence>
<keyword evidence="2" id="KW-0812">Transmembrane</keyword>